<protein>
    <submittedName>
        <fullName evidence="2">Uncharacterized protein</fullName>
    </submittedName>
</protein>
<dbReference type="InParanoid" id="A0A1D3CUJ3"/>
<accession>A0A1D3CUJ3</accession>
<name>A0A1D3CUJ3_9EIME</name>
<evidence type="ECO:0000313" key="3">
    <source>
        <dbReference type="Proteomes" id="UP000095192"/>
    </source>
</evidence>
<comment type="caution">
    <text evidence="2">The sequence shown here is derived from an EMBL/GenBank/DDBJ whole genome shotgun (WGS) entry which is preliminary data.</text>
</comment>
<feature type="region of interest" description="Disordered" evidence="1">
    <location>
        <begin position="221"/>
        <end position="245"/>
    </location>
</feature>
<evidence type="ECO:0000256" key="1">
    <source>
        <dbReference type="SAM" id="MobiDB-lite"/>
    </source>
</evidence>
<dbReference type="VEuPathDB" id="ToxoDB:cyc_01845"/>
<sequence>MISALTPRALRAKQISKARRDLPTPVGPITKRTLGGLSEAIVSMVGGTEGAGISAREAVAASAECASVKEPSMHRRVPPAAEALRGIQLLSPARRVALKGTPVSCCGEGLSCTAPVPATLAALAKGTFIDPVADMKLAGGCADNGGNGSCDEKRRLELCNSKIRAKIDSLAFYARRRKCLGSSIPGEKPWATRDGHVGAYARVVSWHTASMVDSIAPLTQSRCTTKRGQHSQKKLQGTRKGDGKI</sequence>
<keyword evidence="3" id="KW-1185">Reference proteome</keyword>
<proteinExistence type="predicted"/>
<dbReference type="AlphaFoldDB" id="A0A1D3CUJ3"/>
<gene>
    <name evidence="2" type="ORF">cyc_01845</name>
</gene>
<evidence type="ECO:0000313" key="2">
    <source>
        <dbReference type="EMBL" id="OEH74858.1"/>
    </source>
</evidence>
<reference evidence="2 3" key="1">
    <citation type="journal article" date="2016" name="BMC Genomics">
        <title>Comparative genomics reveals Cyclospora cayetanensis possesses coccidia-like metabolism and invasion components but unique surface antigens.</title>
        <authorList>
            <person name="Liu S."/>
            <person name="Wang L."/>
            <person name="Zheng H."/>
            <person name="Xu Z."/>
            <person name="Roellig D.M."/>
            <person name="Li N."/>
            <person name="Frace M.A."/>
            <person name="Tang K."/>
            <person name="Arrowood M.J."/>
            <person name="Moss D.M."/>
            <person name="Zhang L."/>
            <person name="Feng Y."/>
            <person name="Xiao L."/>
        </authorList>
    </citation>
    <scope>NUCLEOTIDE SEQUENCE [LARGE SCALE GENOMIC DNA]</scope>
    <source>
        <strain evidence="2 3">CHN_HEN01</strain>
    </source>
</reference>
<dbReference type="Proteomes" id="UP000095192">
    <property type="component" value="Unassembled WGS sequence"/>
</dbReference>
<dbReference type="EMBL" id="JROU02001902">
    <property type="protein sequence ID" value="OEH74858.1"/>
    <property type="molecule type" value="Genomic_DNA"/>
</dbReference>
<organism evidence="2 3">
    <name type="scientific">Cyclospora cayetanensis</name>
    <dbReference type="NCBI Taxonomy" id="88456"/>
    <lineage>
        <taxon>Eukaryota</taxon>
        <taxon>Sar</taxon>
        <taxon>Alveolata</taxon>
        <taxon>Apicomplexa</taxon>
        <taxon>Conoidasida</taxon>
        <taxon>Coccidia</taxon>
        <taxon>Eucoccidiorida</taxon>
        <taxon>Eimeriorina</taxon>
        <taxon>Eimeriidae</taxon>
        <taxon>Cyclospora</taxon>
    </lineage>
</organism>
<feature type="compositionally biased region" description="Basic residues" evidence="1">
    <location>
        <begin position="224"/>
        <end position="237"/>
    </location>
</feature>